<feature type="transmembrane region" description="Helical" evidence="1">
    <location>
        <begin position="266"/>
        <end position="285"/>
    </location>
</feature>
<evidence type="ECO:0000256" key="1">
    <source>
        <dbReference type="SAM" id="Phobius"/>
    </source>
</evidence>
<reference evidence="3 4" key="1">
    <citation type="submission" date="2020-02" db="EMBL/GenBank/DDBJ databases">
        <title>Draft genome sequence of two Spirosoma agri KCTC 52727 and Spirosoma terrae KCTC 52035.</title>
        <authorList>
            <person name="Rojas J."/>
            <person name="Ambika Manirajan B."/>
            <person name="Ratering S."/>
            <person name="Suarez C."/>
            <person name="Schnell S."/>
        </authorList>
    </citation>
    <scope>NUCLEOTIDE SEQUENCE [LARGE SCALE GENOMIC DNA]</scope>
    <source>
        <strain evidence="3 4">KCTC 52727</strain>
    </source>
</reference>
<dbReference type="EMBL" id="JAAGNZ010000002">
    <property type="protein sequence ID" value="NEU68967.1"/>
    <property type="molecule type" value="Genomic_DNA"/>
</dbReference>
<organism evidence="3 4">
    <name type="scientific">Spirosoma agri</name>
    <dbReference type="NCBI Taxonomy" id="1987381"/>
    <lineage>
        <taxon>Bacteria</taxon>
        <taxon>Pseudomonadati</taxon>
        <taxon>Bacteroidota</taxon>
        <taxon>Cytophagia</taxon>
        <taxon>Cytophagales</taxon>
        <taxon>Cytophagaceae</taxon>
        <taxon>Spirosoma</taxon>
    </lineage>
</organism>
<keyword evidence="4" id="KW-1185">Reference proteome</keyword>
<keyword evidence="1" id="KW-0812">Transmembrane</keyword>
<evidence type="ECO:0000313" key="4">
    <source>
        <dbReference type="Proteomes" id="UP000477386"/>
    </source>
</evidence>
<feature type="transmembrane region" description="Helical" evidence="1">
    <location>
        <begin position="70"/>
        <end position="93"/>
    </location>
</feature>
<feature type="transmembrane region" description="Helical" evidence="1">
    <location>
        <begin position="369"/>
        <end position="391"/>
    </location>
</feature>
<feature type="domain" description="DUF418" evidence="2">
    <location>
        <begin position="244"/>
        <end position="410"/>
    </location>
</feature>
<gene>
    <name evidence="3" type="ORF">GK091_18930</name>
</gene>
<feature type="transmembrane region" description="Helical" evidence="1">
    <location>
        <begin position="152"/>
        <end position="172"/>
    </location>
</feature>
<feature type="transmembrane region" description="Helical" evidence="1">
    <location>
        <begin position="105"/>
        <end position="123"/>
    </location>
</feature>
<feature type="transmembrane region" description="Helical" evidence="1">
    <location>
        <begin position="31"/>
        <end position="50"/>
    </location>
</feature>
<keyword evidence="1" id="KW-0472">Membrane</keyword>
<feature type="transmembrane region" description="Helical" evidence="1">
    <location>
        <begin position="229"/>
        <end position="245"/>
    </location>
</feature>
<keyword evidence="1" id="KW-1133">Transmembrane helix</keyword>
<accession>A0A6M0IM55</accession>
<dbReference type="RefSeq" id="WP_164041458.1">
    <property type="nucleotide sequence ID" value="NZ_JAAGNZ010000002.1"/>
</dbReference>
<dbReference type="Proteomes" id="UP000477386">
    <property type="component" value="Unassembled WGS sequence"/>
</dbReference>
<comment type="caution">
    <text evidence="3">The sequence shown here is derived from an EMBL/GenBank/DDBJ whole genome shotgun (WGS) entry which is preliminary data.</text>
</comment>
<feature type="transmembrane region" description="Helical" evidence="1">
    <location>
        <begin position="129"/>
        <end position="145"/>
    </location>
</feature>
<dbReference type="AlphaFoldDB" id="A0A6M0IM55"/>
<dbReference type="PANTHER" id="PTHR30590:SF2">
    <property type="entry name" value="INNER MEMBRANE PROTEIN"/>
    <property type="match status" value="1"/>
</dbReference>
<name>A0A6M0IM55_9BACT</name>
<dbReference type="Pfam" id="PF04235">
    <property type="entry name" value="DUF418"/>
    <property type="match status" value="1"/>
</dbReference>
<dbReference type="InterPro" id="IPR007349">
    <property type="entry name" value="DUF418"/>
</dbReference>
<protein>
    <submittedName>
        <fullName evidence="3">DUF418 domain-containing protein</fullName>
    </submittedName>
</protein>
<proteinExistence type="predicted"/>
<evidence type="ECO:0000313" key="3">
    <source>
        <dbReference type="EMBL" id="NEU68967.1"/>
    </source>
</evidence>
<feature type="transmembrane region" description="Helical" evidence="1">
    <location>
        <begin position="334"/>
        <end position="357"/>
    </location>
</feature>
<sequence length="418" mass="47117">MNSTIDLTRTARATEAEPGVRIQVVDALRGFALFGILLVHSAQWFAAGALPGDVYQLHASGPANGVAQTIVGLFFDGKFYTFFSFLFGLSFALMLTRSQDSPTVFYLRFAWRLVILGAIGFLHHLQWRGDILSIYALLGFLMLPFGKAANKFILTMALLLVMNIPTRLGSVYTELINPPDKAQPQADQKTVENDPKTYYNILKNGSYGDLVNFNLNAFDDKMRFQVESGRLYITLGFFLLGLYAGRKRLFQQLADNRSFFRKLTRYSGFTVLGITAIGAGLMVLYGNAQQPPKAIELLFMTLFDSHSALMTVFYISGLTLLFQRQSWNGVVSSLALVGKMALTSYVLQTLIGTFLFFSYGFHLLAEIDLWVAALLTIPIFIVQVLFSQWWLSRFRYGPLEWLWRSLTYGKAQSMLRRS</sequence>
<evidence type="ECO:0000259" key="2">
    <source>
        <dbReference type="Pfam" id="PF04235"/>
    </source>
</evidence>
<dbReference type="InterPro" id="IPR052529">
    <property type="entry name" value="Bact_Transport_Assoc"/>
</dbReference>
<dbReference type="PANTHER" id="PTHR30590">
    <property type="entry name" value="INNER MEMBRANE PROTEIN"/>
    <property type="match status" value="1"/>
</dbReference>
<feature type="transmembrane region" description="Helical" evidence="1">
    <location>
        <begin position="297"/>
        <end position="322"/>
    </location>
</feature>